<dbReference type="Gene3D" id="1.20.1740.10">
    <property type="entry name" value="Amino acid/polyamine transporter I"/>
    <property type="match status" value="1"/>
</dbReference>
<dbReference type="PANTHER" id="PTHR42770">
    <property type="entry name" value="AMINO ACID TRANSPORTER-RELATED"/>
    <property type="match status" value="1"/>
</dbReference>
<proteinExistence type="predicted"/>
<dbReference type="AlphaFoldDB" id="A0A2A9CS65"/>
<dbReference type="PIRSF" id="PIRSF006060">
    <property type="entry name" value="AA_transporter"/>
    <property type="match status" value="1"/>
</dbReference>
<feature type="transmembrane region" description="Helical" evidence="6">
    <location>
        <begin position="149"/>
        <end position="172"/>
    </location>
</feature>
<sequence>MAYGCRVHKLTVAQGAAMSAGAVLGAGIISLPAMAAAVAGPASILAWLALVVISAPLAWLFAELGARFPDAGGVSSYVRQAFGGAAADAVGWVFYLAVPVGAPVAASFAGGYLADALGGGRLTSLATFGVIITVVFILNWLGLHVSGRVQLVMVSVLVSLMVITVLVALPHAQPSNFVPFAPQGWPAVGVAAAMLVWAFAGWEAVSSLSPDYANPRRDVPKATMLAVAVVGVLYLAVAGTNIAVLGPKLGASQAPLADLLAVGIGEPARLITAIVALLLTLGTVNAYVAGATRLGTSLAAEGALPRWLTGTDHRSLTFVVVSAIVVALLPLDQHTFMLMVSGGITLVYVLGTAAALKLLSGVFAKSVAVFSLISVCVLLWLTGWPALLGLAVAGAALGYRAWRRRGSLPAGEDALPIEQADAEA</sequence>
<feature type="transmembrane region" description="Helical" evidence="6">
    <location>
        <begin position="222"/>
        <end position="246"/>
    </location>
</feature>
<dbReference type="PANTHER" id="PTHR42770:SF13">
    <property type="entry name" value="L-METHIONINE_BRANCHED-CHAIN AMINO ACID EXPORTER YJEH"/>
    <property type="match status" value="1"/>
</dbReference>
<feature type="transmembrane region" description="Helical" evidence="6">
    <location>
        <begin position="92"/>
        <end position="113"/>
    </location>
</feature>
<feature type="transmembrane region" description="Helical" evidence="6">
    <location>
        <begin position="368"/>
        <end position="397"/>
    </location>
</feature>
<feature type="transmembrane region" description="Helical" evidence="6">
    <location>
        <begin position="16"/>
        <end position="37"/>
    </location>
</feature>
<feature type="transmembrane region" description="Helical" evidence="6">
    <location>
        <begin position="125"/>
        <end position="143"/>
    </location>
</feature>
<feature type="transmembrane region" description="Helical" evidence="6">
    <location>
        <begin position="315"/>
        <end position="331"/>
    </location>
</feature>
<evidence type="ECO:0000313" key="7">
    <source>
        <dbReference type="EMBL" id="PFG16460.1"/>
    </source>
</evidence>
<evidence type="ECO:0000256" key="4">
    <source>
        <dbReference type="ARBA" id="ARBA00022989"/>
    </source>
</evidence>
<evidence type="ECO:0000313" key="8">
    <source>
        <dbReference type="Proteomes" id="UP000226079"/>
    </source>
</evidence>
<dbReference type="GO" id="GO:0005886">
    <property type="term" value="C:plasma membrane"/>
    <property type="evidence" value="ECO:0007669"/>
    <property type="project" value="UniProtKB-SubCell"/>
</dbReference>
<keyword evidence="3 6" id="KW-0812">Transmembrane</keyword>
<evidence type="ECO:0000256" key="6">
    <source>
        <dbReference type="SAM" id="Phobius"/>
    </source>
</evidence>
<dbReference type="Pfam" id="PF13520">
    <property type="entry name" value="AA_permease_2"/>
    <property type="match status" value="1"/>
</dbReference>
<feature type="transmembrane region" description="Helical" evidence="6">
    <location>
        <begin position="338"/>
        <end position="356"/>
    </location>
</feature>
<keyword evidence="4 6" id="KW-1133">Transmembrane helix</keyword>
<keyword evidence="2" id="KW-1003">Cell membrane</keyword>
<organism evidence="7 8">
    <name type="scientific">Propionicimonas paludicola</name>
    <dbReference type="NCBI Taxonomy" id="185243"/>
    <lineage>
        <taxon>Bacteria</taxon>
        <taxon>Bacillati</taxon>
        <taxon>Actinomycetota</taxon>
        <taxon>Actinomycetes</taxon>
        <taxon>Propionibacteriales</taxon>
        <taxon>Nocardioidaceae</taxon>
        <taxon>Propionicimonas</taxon>
    </lineage>
</organism>
<accession>A0A2A9CS65</accession>
<reference evidence="7 8" key="1">
    <citation type="submission" date="2017-10" db="EMBL/GenBank/DDBJ databases">
        <title>Sequencing the genomes of 1000 actinobacteria strains.</title>
        <authorList>
            <person name="Klenk H.-P."/>
        </authorList>
    </citation>
    <scope>NUCLEOTIDE SEQUENCE [LARGE SCALE GENOMIC DNA]</scope>
    <source>
        <strain evidence="7 8">DSM 15597</strain>
    </source>
</reference>
<keyword evidence="5 6" id="KW-0472">Membrane</keyword>
<evidence type="ECO:0000256" key="3">
    <source>
        <dbReference type="ARBA" id="ARBA00022692"/>
    </source>
</evidence>
<keyword evidence="8" id="KW-1185">Reference proteome</keyword>
<feature type="transmembrane region" description="Helical" evidence="6">
    <location>
        <begin position="267"/>
        <end position="288"/>
    </location>
</feature>
<comment type="caution">
    <text evidence="7">The sequence shown here is derived from an EMBL/GenBank/DDBJ whole genome shotgun (WGS) entry which is preliminary data.</text>
</comment>
<evidence type="ECO:0000256" key="2">
    <source>
        <dbReference type="ARBA" id="ARBA00022475"/>
    </source>
</evidence>
<evidence type="ECO:0000256" key="5">
    <source>
        <dbReference type="ARBA" id="ARBA00023136"/>
    </source>
</evidence>
<feature type="transmembrane region" description="Helical" evidence="6">
    <location>
        <begin position="44"/>
        <end position="62"/>
    </location>
</feature>
<dbReference type="InterPro" id="IPR002293">
    <property type="entry name" value="AA/rel_permease1"/>
</dbReference>
<comment type="subcellular location">
    <subcellularLocation>
        <location evidence="1">Cell membrane</location>
        <topology evidence="1">Multi-pass membrane protein</topology>
    </subcellularLocation>
</comment>
<dbReference type="GO" id="GO:0022857">
    <property type="term" value="F:transmembrane transporter activity"/>
    <property type="evidence" value="ECO:0007669"/>
    <property type="project" value="InterPro"/>
</dbReference>
<feature type="transmembrane region" description="Helical" evidence="6">
    <location>
        <begin position="184"/>
        <end position="202"/>
    </location>
</feature>
<dbReference type="EMBL" id="PDJC01000001">
    <property type="protein sequence ID" value="PFG16460.1"/>
    <property type="molecule type" value="Genomic_DNA"/>
</dbReference>
<dbReference type="Proteomes" id="UP000226079">
    <property type="component" value="Unassembled WGS sequence"/>
</dbReference>
<protein>
    <submittedName>
        <fullName evidence="7">Amino acid exporter (AAE family)</fullName>
    </submittedName>
</protein>
<dbReference type="InterPro" id="IPR050367">
    <property type="entry name" value="APC_superfamily"/>
</dbReference>
<name>A0A2A9CS65_9ACTN</name>
<gene>
    <name evidence="7" type="ORF">ATK74_0998</name>
</gene>
<evidence type="ECO:0000256" key="1">
    <source>
        <dbReference type="ARBA" id="ARBA00004651"/>
    </source>
</evidence>